<dbReference type="EMBL" id="FTNR01000001">
    <property type="protein sequence ID" value="SIR57025.1"/>
    <property type="molecule type" value="Genomic_DNA"/>
</dbReference>
<organism evidence="1 2">
    <name type="scientific">Natronorubrum thiooxidans</name>
    <dbReference type="NCBI Taxonomy" id="308853"/>
    <lineage>
        <taxon>Archaea</taxon>
        <taxon>Methanobacteriati</taxon>
        <taxon>Methanobacteriota</taxon>
        <taxon>Stenosarchaea group</taxon>
        <taxon>Halobacteria</taxon>
        <taxon>Halobacteriales</taxon>
        <taxon>Natrialbaceae</taxon>
        <taxon>Natronorubrum</taxon>
    </lineage>
</organism>
<evidence type="ECO:0008006" key="3">
    <source>
        <dbReference type="Google" id="ProtNLM"/>
    </source>
</evidence>
<evidence type="ECO:0000313" key="1">
    <source>
        <dbReference type="EMBL" id="SIR57025.1"/>
    </source>
</evidence>
<dbReference type="InterPro" id="IPR055984">
    <property type="entry name" value="DUF7562"/>
</dbReference>
<sequence>MWPSRSRTETVTCLSCGEQVARSAAREYDKHGDRWDREDKTFEYLCTPCHEALCRQPRDELEELLIESEAGNIDQEAFLSGYLALVEERYGTLEEES</sequence>
<dbReference type="OrthoDB" id="165365at2157"/>
<gene>
    <name evidence="1" type="ORF">SAMN05421752_10137</name>
</gene>
<name>A0A1N7C0D6_9EURY</name>
<dbReference type="RefSeq" id="WP_076607175.1">
    <property type="nucleotide sequence ID" value="NZ_FTNR01000001.1"/>
</dbReference>
<dbReference type="STRING" id="308853.SAMN05421752_10137"/>
<protein>
    <recommendedName>
        <fullName evidence="3">Small CPxCG-related zinc finger protein</fullName>
    </recommendedName>
</protein>
<keyword evidence="2" id="KW-1185">Reference proteome</keyword>
<dbReference type="Proteomes" id="UP000185936">
    <property type="component" value="Unassembled WGS sequence"/>
</dbReference>
<dbReference type="Pfam" id="PF24443">
    <property type="entry name" value="DUF7562"/>
    <property type="match status" value="1"/>
</dbReference>
<reference evidence="2" key="1">
    <citation type="submission" date="2017-01" db="EMBL/GenBank/DDBJ databases">
        <authorList>
            <person name="Varghese N."/>
            <person name="Submissions S."/>
        </authorList>
    </citation>
    <scope>NUCLEOTIDE SEQUENCE [LARGE SCALE GENOMIC DNA]</scope>
    <source>
        <strain evidence="2">type strain: HArc-</strain>
    </source>
</reference>
<accession>A0A1N7C0D6</accession>
<proteinExistence type="predicted"/>
<evidence type="ECO:0000313" key="2">
    <source>
        <dbReference type="Proteomes" id="UP000185936"/>
    </source>
</evidence>
<dbReference type="AlphaFoldDB" id="A0A1N7C0D6"/>